<feature type="compositionally biased region" description="Low complexity" evidence="1">
    <location>
        <begin position="233"/>
        <end position="244"/>
    </location>
</feature>
<protein>
    <submittedName>
        <fullName evidence="2">Uncharacterized protein</fullName>
    </submittedName>
</protein>
<dbReference type="AlphaFoldDB" id="A0A0G4GV20"/>
<feature type="compositionally biased region" description="Low complexity" evidence="1">
    <location>
        <begin position="264"/>
        <end position="273"/>
    </location>
</feature>
<evidence type="ECO:0000256" key="1">
    <source>
        <dbReference type="SAM" id="MobiDB-lite"/>
    </source>
</evidence>
<feature type="compositionally biased region" description="Basic residues" evidence="1">
    <location>
        <begin position="362"/>
        <end position="373"/>
    </location>
</feature>
<feature type="compositionally biased region" description="Low complexity" evidence="1">
    <location>
        <begin position="339"/>
        <end position="349"/>
    </location>
</feature>
<keyword evidence="3" id="KW-1185">Reference proteome</keyword>
<evidence type="ECO:0000313" key="3">
    <source>
        <dbReference type="Proteomes" id="UP000041254"/>
    </source>
</evidence>
<accession>A0A0G4GV20</accession>
<dbReference type="InParanoid" id="A0A0G4GV20"/>
<sequence length="497" mass="54461">MVTLLPNASPSPEPPLRINLLQLIEAVSGASWPDTDAIMRQLGLREHQWDAADYESAFETTDHKAAHVTYNTLADVRPCRTPAPFTDPAAIVDEADATLRLLKGEGPVEMPCGHAGTVTYHTAAQRVRPDDPRQQQKEVAIKGCEDLIAGRPMRGLVFTAQHRLEQLRVRLKEDDLPSSRWRYTCVETAERASTTFSDTAPTKGGFSCLRPPSSSPSPSPQRDQGTPSPSPLLPSTAALPDAPFVVPPPSVTSPRTPKQDVCVAEAAQQALADPQPPAAPQAAAEEGTPNQAAADAEGPAKEWNKPTGDGSRGELTPGRPVTAPWRLCMGEHPRCTRGPHSQSPHQQQPIHHRPATRDPHGRQPHHQQQRIHRTPTTPGGQHTRDSHHHQQHPLPSCIARTQPRSPRQLVCVSGEVDEGWYKNPHMGCWEWWERSETAPNVYEVRAAYQDVSMTAKALARGAADGVEAAVRACVRGVKAALRHRQPKWAKQNILRYA</sequence>
<gene>
    <name evidence="2" type="ORF">Vbra_18720</name>
</gene>
<proteinExistence type="predicted"/>
<dbReference type="EMBL" id="CDMY01000831">
    <property type="protein sequence ID" value="CEM34743.1"/>
    <property type="molecule type" value="Genomic_DNA"/>
</dbReference>
<feature type="region of interest" description="Disordered" evidence="1">
    <location>
        <begin position="196"/>
        <end position="401"/>
    </location>
</feature>
<evidence type="ECO:0000313" key="2">
    <source>
        <dbReference type="EMBL" id="CEM34743.1"/>
    </source>
</evidence>
<organism evidence="2 3">
    <name type="scientific">Vitrella brassicaformis (strain CCMP3155)</name>
    <dbReference type="NCBI Taxonomy" id="1169540"/>
    <lineage>
        <taxon>Eukaryota</taxon>
        <taxon>Sar</taxon>
        <taxon>Alveolata</taxon>
        <taxon>Colpodellida</taxon>
        <taxon>Vitrellaceae</taxon>
        <taxon>Vitrella</taxon>
    </lineage>
</organism>
<name>A0A0G4GV20_VITBC</name>
<reference evidence="2 3" key="1">
    <citation type="submission" date="2014-11" db="EMBL/GenBank/DDBJ databases">
        <authorList>
            <person name="Zhu J."/>
            <person name="Qi W."/>
            <person name="Song R."/>
        </authorList>
    </citation>
    <scope>NUCLEOTIDE SEQUENCE [LARGE SCALE GENOMIC DNA]</scope>
</reference>
<dbReference type="VEuPathDB" id="CryptoDB:Vbra_18720"/>
<dbReference type="Proteomes" id="UP000041254">
    <property type="component" value="Unassembled WGS sequence"/>
</dbReference>